<dbReference type="EMBL" id="BNJF01000002">
    <property type="protein sequence ID" value="GHO46435.1"/>
    <property type="molecule type" value="Genomic_DNA"/>
</dbReference>
<comment type="caution">
    <text evidence="5">The sequence shown here is derived from an EMBL/GenBank/DDBJ whole genome shotgun (WGS) entry which is preliminary data.</text>
</comment>
<keyword evidence="6" id="KW-1185">Reference proteome</keyword>
<dbReference type="InterPro" id="IPR011990">
    <property type="entry name" value="TPR-like_helical_dom_sf"/>
</dbReference>
<dbReference type="Pfam" id="PF13424">
    <property type="entry name" value="TPR_12"/>
    <property type="match status" value="1"/>
</dbReference>
<feature type="domain" description="Bacterial transcriptional activator" evidence="4">
    <location>
        <begin position="54"/>
        <end position="177"/>
    </location>
</feature>
<dbReference type="SMART" id="SM01043">
    <property type="entry name" value="BTAD"/>
    <property type="match status" value="1"/>
</dbReference>
<feature type="compositionally biased region" description="Polar residues" evidence="3">
    <location>
        <begin position="195"/>
        <end position="213"/>
    </location>
</feature>
<evidence type="ECO:0000256" key="1">
    <source>
        <dbReference type="ARBA" id="ARBA00022741"/>
    </source>
</evidence>
<organism evidence="5 6">
    <name type="scientific">Ktedonospora formicarum</name>
    <dbReference type="NCBI Taxonomy" id="2778364"/>
    <lineage>
        <taxon>Bacteria</taxon>
        <taxon>Bacillati</taxon>
        <taxon>Chloroflexota</taxon>
        <taxon>Ktedonobacteria</taxon>
        <taxon>Ktedonobacterales</taxon>
        <taxon>Ktedonobacteraceae</taxon>
        <taxon>Ktedonospora</taxon>
    </lineage>
</organism>
<feature type="region of interest" description="Disordered" evidence="3">
    <location>
        <begin position="59"/>
        <end position="92"/>
    </location>
</feature>
<dbReference type="InterPro" id="IPR041664">
    <property type="entry name" value="AAA_16"/>
</dbReference>
<dbReference type="SUPFAM" id="SSF52540">
    <property type="entry name" value="P-loop containing nucleoside triphosphate hydrolases"/>
    <property type="match status" value="1"/>
</dbReference>
<feature type="region of interest" description="Disordered" evidence="3">
    <location>
        <begin position="191"/>
        <end position="216"/>
    </location>
</feature>
<name>A0A8J3MSS8_9CHLR</name>
<feature type="compositionally biased region" description="Polar residues" evidence="3">
    <location>
        <begin position="359"/>
        <end position="372"/>
    </location>
</feature>
<reference evidence="5" key="1">
    <citation type="submission" date="2020-10" db="EMBL/GenBank/DDBJ databases">
        <title>Taxonomic study of unclassified bacteria belonging to the class Ktedonobacteria.</title>
        <authorList>
            <person name="Yabe S."/>
            <person name="Wang C.M."/>
            <person name="Zheng Y."/>
            <person name="Sakai Y."/>
            <person name="Cavaletti L."/>
            <person name="Monciardini P."/>
            <person name="Donadio S."/>
        </authorList>
    </citation>
    <scope>NUCLEOTIDE SEQUENCE</scope>
    <source>
        <strain evidence="5">SOSP1-1</strain>
    </source>
</reference>
<dbReference type="Pfam" id="PF03704">
    <property type="entry name" value="BTAD"/>
    <property type="match status" value="1"/>
</dbReference>
<dbReference type="PANTHER" id="PTHR16305">
    <property type="entry name" value="TESTICULAR SOLUBLE ADENYLYL CYCLASE"/>
    <property type="match status" value="1"/>
</dbReference>
<evidence type="ECO:0000313" key="6">
    <source>
        <dbReference type="Proteomes" id="UP000612362"/>
    </source>
</evidence>
<dbReference type="InterPro" id="IPR019734">
    <property type="entry name" value="TPR_rpt"/>
</dbReference>
<evidence type="ECO:0000256" key="2">
    <source>
        <dbReference type="ARBA" id="ARBA00022840"/>
    </source>
</evidence>
<dbReference type="GO" id="GO:0005737">
    <property type="term" value="C:cytoplasm"/>
    <property type="evidence" value="ECO:0007669"/>
    <property type="project" value="TreeGrafter"/>
</dbReference>
<evidence type="ECO:0000256" key="3">
    <source>
        <dbReference type="SAM" id="MobiDB-lite"/>
    </source>
</evidence>
<feature type="compositionally biased region" description="Polar residues" evidence="3">
    <location>
        <begin position="66"/>
        <end position="75"/>
    </location>
</feature>
<dbReference type="Pfam" id="PF13191">
    <property type="entry name" value="AAA_16"/>
    <property type="match status" value="1"/>
</dbReference>
<dbReference type="InterPro" id="IPR027417">
    <property type="entry name" value="P-loop_NTPase"/>
</dbReference>
<gene>
    <name evidence="5" type="ORF">KSX_45980</name>
</gene>
<dbReference type="Pfam" id="PF20586">
    <property type="entry name" value="DUF6788"/>
    <property type="match status" value="1"/>
</dbReference>
<accession>A0A8J3MSS8</accession>
<sequence length="1180" mass="131408">MNSKTTYHQQISYCGKPRCSRCREGIGHGPYWYAYKTENGRTTRTYIGKTLPASVQAEIQAEHSDTIQPQQSTPLQRKASQRSSRANSAGESSLTLLEQADLAIAREDAPGALALLDRILASEPTNEEATQRCIYLLAHLKRRGEALRAYKRLEQLLEDNGKRIPNQTTRDLFDAVKHGRDPRPLLPFAHAFPSDATSGDSIPSTKDAGSSQPITPPAVAIQTQTALPRLPIGRPGQSPLVGRSSELDILRTMLDEIEQQRAPSTPGRNFAGIIPLDTQRRPQCVFLMGDSGIGKTRLAEELSRQAQRRGWTVTWSRGYPQESGIPYHIWTDTLRKIMTESGLLSGLYGSFGALPSFSPTTPSGLTQKNTRLAVQERPSSSSTTRGRPRRLTPKEQTTSTTTLTPSSQWQPLTTLLPELASLYANLHATLHPSYLSPEQEQLRLHEAVHNLLCTASETAPLLIVLDDIQWTDVSSGDLLGYLARHVADRPILFLATCRDSELSQQPPHPLRVLISHMRREHSVRSLQLEPLSSEEIARLVSHLPEERIQLIQAQAAGNPFFAEELARSKPPTLPSTITSALEHRIQNLSRPCQQLLGSAAVLGGSFEFNTLFTMESTTSTVDEDTVIEQLEEALQSGVLNEETIGSRAIYHFWHPMLVTYLYDHVSATRRARLHRRAARVLQDMYAGREDEVAATIVHHLVLGDTPAASIVYYARLAAERAYALSAYAEAERHYRLALDYLDRPATSLITNDSITSNLISQHRAELENIPSLRVSLLERLAECAIIRGHFSEARSLYEQVLNIRDIQQPPNTYEAQKRALLWGEVGRCWRNASDTAMARTCCEHGEIVLRQAGITSGPAWARLRYQQGSIYHMEGNYIKARQAASESLDFFASQQTINLVGPIIQATRIERALAGDPVDLGNTHRLLGALADADGRANDALEHLETALFIFEQADHKRLIAHVCCDLSYVHLKTGNFEEAEAALRRSLILARSVDDDPLIGVISSNYGELHAARGELEEAENWYRRALSYAQNHKDRVYISQWNSRLATVLLAQGKVQEASSCVMLAMRTARAIHNIPSLGRALVSLGNHRISQAQTMEALPTIYHRLLLHARKDLEYTLTLDGLETETRIRARLGLAQVEALLEHPEANEHLLSAIHDARDCHLAQLVEQGEDLQSQFS</sequence>
<dbReference type="GO" id="GO:0004016">
    <property type="term" value="F:adenylate cyclase activity"/>
    <property type="evidence" value="ECO:0007669"/>
    <property type="project" value="TreeGrafter"/>
</dbReference>
<feature type="region of interest" description="Disordered" evidence="3">
    <location>
        <begin position="359"/>
        <end position="407"/>
    </location>
</feature>
<evidence type="ECO:0000313" key="5">
    <source>
        <dbReference type="EMBL" id="GHO46435.1"/>
    </source>
</evidence>
<dbReference type="Proteomes" id="UP000612362">
    <property type="component" value="Unassembled WGS sequence"/>
</dbReference>
<dbReference type="InterPro" id="IPR046738">
    <property type="entry name" value="DUF6788"/>
</dbReference>
<dbReference type="InterPro" id="IPR005158">
    <property type="entry name" value="BTAD"/>
</dbReference>
<dbReference type="AlphaFoldDB" id="A0A8J3MSS8"/>
<dbReference type="RefSeq" id="WP_220195816.1">
    <property type="nucleotide sequence ID" value="NZ_BNJF01000002.1"/>
</dbReference>
<protein>
    <recommendedName>
        <fullName evidence="4">Bacterial transcriptional activator domain-containing protein</fullName>
    </recommendedName>
</protein>
<evidence type="ECO:0000259" key="4">
    <source>
        <dbReference type="SMART" id="SM01043"/>
    </source>
</evidence>
<dbReference type="SUPFAM" id="SSF48452">
    <property type="entry name" value="TPR-like"/>
    <property type="match status" value="3"/>
</dbReference>
<dbReference type="PANTHER" id="PTHR16305:SF28">
    <property type="entry name" value="GUANYLATE CYCLASE DOMAIN-CONTAINING PROTEIN"/>
    <property type="match status" value="1"/>
</dbReference>
<dbReference type="GO" id="GO:0005524">
    <property type="term" value="F:ATP binding"/>
    <property type="evidence" value="ECO:0007669"/>
    <property type="project" value="UniProtKB-KW"/>
</dbReference>
<keyword evidence="1" id="KW-0547">Nucleotide-binding</keyword>
<feature type="compositionally biased region" description="Low complexity" evidence="3">
    <location>
        <begin position="394"/>
        <end position="407"/>
    </location>
</feature>
<dbReference type="SMART" id="SM00028">
    <property type="entry name" value="TPR"/>
    <property type="match status" value="6"/>
</dbReference>
<dbReference type="Gene3D" id="1.25.40.10">
    <property type="entry name" value="Tetratricopeptide repeat domain"/>
    <property type="match status" value="3"/>
</dbReference>
<proteinExistence type="predicted"/>
<keyword evidence="2" id="KW-0067">ATP-binding</keyword>
<feature type="compositionally biased region" description="Polar residues" evidence="3">
    <location>
        <begin position="81"/>
        <end position="92"/>
    </location>
</feature>